<protein>
    <submittedName>
        <fullName evidence="2">Hemerythrin domain-containing protein</fullName>
    </submittedName>
</protein>
<dbReference type="PANTHER" id="PTHR35585">
    <property type="entry name" value="HHE DOMAIN PROTEIN (AFU_ORTHOLOGUE AFUA_4G00730)"/>
    <property type="match status" value="1"/>
</dbReference>
<evidence type="ECO:0000313" key="2">
    <source>
        <dbReference type="EMBL" id="MBM7059270.1"/>
    </source>
</evidence>
<evidence type="ECO:0000313" key="3">
    <source>
        <dbReference type="Proteomes" id="UP000717995"/>
    </source>
</evidence>
<dbReference type="InterPro" id="IPR012312">
    <property type="entry name" value="Hemerythrin-like"/>
</dbReference>
<dbReference type="EMBL" id="JAFEUP010000001">
    <property type="protein sequence ID" value="MBM7059270.1"/>
    <property type="molecule type" value="Genomic_DNA"/>
</dbReference>
<keyword evidence="3" id="KW-1185">Reference proteome</keyword>
<sequence length="156" mass="17711">MNAVELLKQDHVVVKQLLEKLSHTTERGIKTRRELVNRLYAELSVHTEIEEQIFYPAYLKAGGKKDAVLYHEAKEEHRTVDALVLPDLLKTDPATLPFAGHAKVLKELLEHHIEEEEKDMFPKASKLLGKDQLEALGAQMEARRKALKESMTAHAA</sequence>
<reference evidence="2 3" key="1">
    <citation type="submission" date="2021-02" db="EMBL/GenBank/DDBJ databases">
        <authorList>
            <person name="Lee D.-H."/>
        </authorList>
    </citation>
    <scope>NUCLEOTIDE SEQUENCE [LARGE SCALE GENOMIC DNA]</scope>
    <source>
        <strain evidence="2 3">UL073</strain>
    </source>
</reference>
<name>A0ABS2IBQ3_9GAMM</name>
<dbReference type="Pfam" id="PF01814">
    <property type="entry name" value="Hemerythrin"/>
    <property type="match status" value="1"/>
</dbReference>
<evidence type="ECO:0000259" key="1">
    <source>
        <dbReference type="Pfam" id="PF01814"/>
    </source>
</evidence>
<dbReference type="RefSeq" id="WP_204914073.1">
    <property type="nucleotide sequence ID" value="NZ_JAFEUP010000001.1"/>
</dbReference>
<accession>A0ABS2IBQ3</accession>
<feature type="domain" description="Hemerythrin-like" evidence="1">
    <location>
        <begin position="3"/>
        <end position="124"/>
    </location>
</feature>
<organism evidence="2 3">
    <name type="scientific">Zestomonas insulae</name>
    <dbReference type="NCBI Taxonomy" id="2809017"/>
    <lineage>
        <taxon>Bacteria</taxon>
        <taxon>Pseudomonadati</taxon>
        <taxon>Pseudomonadota</taxon>
        <taxon>Gammaproteobacteria</taxon>
        <taxon>Pseudomonadales</taxon>
        <taxon>Pseudomonadaceae</taxon>
        <taxon>Zestomonas</taxon>
    </lineage>
</organism>
<proteinExistence type="predicted"/>
<dbReference type="PANTHER" id="PTHR35585:SF1">
    <property type="entry name" value="HHE DOMAIN PROTEIN (AFU_ORTHOLOGUE AFUA_4G00730)"/>
    <property type="match status" value="1"/>
</dbReference>
<dbReference type="Proteomes" id="UP000717995">
    <property type="component" value="Unassembled WGS sequence"/>
</dbReference>
<dbReference type="Gene3D" id="1.20.120.520">
    <property type="entry name" value="nmb1532 protein domain like"/>
    <property type="match status" value="1"/>
</dbReference>
<comment type="caution">
    <text evidence="2">The sequence shown here is derived from an EMBL/GenBank/DDBJ whole genome shotgun (WGS) entry which is preliminary data.</text>
</comment>
<gene>
    <name evidence="2" type="ORF">JQX08_00985</name>
</gene>